<reference evidence="15" key="2">
    <citation type="submission" date="2017-05" db="UniProtKB">
        <authorList>
            <consortium name="EnsemblMetazoa"/>
        </authorList>
    </citation>
    <scope>IDENTIFICATION</scope>
</reference>
<dbReference type="AlphaFoldDB" id="A0A1X7VV65"/>
<keyword evidence="5 13" id="KW-0547">Nucleotide-binding</keyword>
<dbReference type="EnsemblMetazoa" id="XM_019994400.1">
    <property type="protein sequence ID" value="XP_019849959.1"/>
    <property type="gene ID" value="LOC100638538"/>
</dbReference>
<comment type="catalytic activity">
    <reaction evidence="13">
        <text>Ca(2+)(in) + ATP + H2O = Ca(2+)(out) + ADP + phosphate + H(+)</text>
        <dbReference type="Rhea" id="RHEA:18105"/>
        <dbReference type="ChEBI" id="CHEBI:15377"/>
        <dbReference type="ChEBI" id="CHEBI:15378"/>
        <dbReference type="ChEBI" id="CHEBI:29108"/>
        <dbReference type="ChEBI" id="CHEBI:30616"/>
        <dbReference type="ChEBI" id="CHEBI:43474"/>
        <dbReference type="ChEBI" id="CHEBI:456216"/>
        <dbReference type="EC" id="7.2.2.10"/>
    </reaction>
</comment>
<protein>
    <recommendedName>
        <fullName evidence="13">Calcium-transporting ATPase</fullName>
        <ecNumber evidence="13">7.2.2.10</ecNumber>
    </recommendedName>
</protein>
<comment type="function">
    <text evidence="13">Catalyzes the hydrolysis of ATP coupled with the transport of calcium.</text>
</comment>
<dbReference type="KEGG" id="aqu:100638538"/>
<dbReference type="OrthoDB" id="3352408at2759"/>
<feature type="transmembrane region" description="Helical" evidence="13">
    <location>
        <begin position="251"/>
        <end position="270"/>
    </location>
</feature>
<feature type="transmembrane region" description="Helical" evidence="13">
    <location>
        <begin position="852"/>
        <end position="870"/>
    </location>
</feature>
<evidence type="ECO:0000256" key="1">
    <source>
        <dbReference type="ARBA" id="ARBA00004127"/>
    </source>
</evidence>
<dbReference type="InterPro" id="IPR006413">
    <property type="entry name" value="P-type_ATPase_IIA_PMR1"/>
</dbReference>
<evidence type="ECO:0000256" key="3">
    <source>
        <dbReference type="ARBA" id="ARBA00022568"/>
    </source>
</evidence>
<name>A0A1X7VV65_AMPQE</name>
<keyword evidence="11 13" id="KW-0472">Membrane</keyword>
<dbReference type="SMART" id="SM00831">
    <property type="entry name" value="Cation_ATPase_N"/>
    <property type="match status" value="1"/>
</dbReference>
<dbReference type="EC" id="7.2.2.10" evidence="13"/>
<keyword evidence="4 13" id="KW-0812">Transmembrane</keyword>
<evidence type="ECO:0000256" key="13">
    <source>
        <dbReference type="RuleBase" id="RU361146"/>
    </source>
</evidence>
<dbReference type="InterPro" id="IPR036412">
    <property type="entry name" value="HAD-like_sf"/>
</dbReference>
<dbReference type="Pfam" id="PF13246">
    <property type="entry name" value="Cation_ATPase"/>
    <property type="match status" value="1"/>
</dbReference>
<dbReference type="InParanoid" id="A0A1X7VV65"/>
<evidence type="ECO:0000256" key="11">
    <source>
        <dbReference type="ARBA" id="ARBA00023136"/>
    </source>
</evidence>
<comment type="catalytic activity">
    <reaction evidence="12">
        <text>Mn(2+)(in) + ATP + H2O = Mn(2+)(out) + ADP + phosphate + H(+)</text>
        <dbReference type="Rhea" id="RHEA:66820"/>
        <dbReference type="ChEBI" id="CHEBI:15377"/>
        <dbReference type="ChEBI" id="CHEBI:15378"/>
        <dbReference type="ChEBI" id="CHEBI:29035"/>
        <dbReference type="ChEBI" id="CHEBI:30616"/>
        <dbReference type="ChEBI" id="CHEBI:43474"/>
        <dbReference type="ChEBI" id="CHEBI:456216"/>
    </reaction>
    <physiologicalReaction direction="left-to-right" evidence="12">
        <dbReference type="Rhea" id="RHEA:66821"/>
    </physiologicalReaction>
</comment>
<dbReference type="PRINTS" id="PR00120">
    <property type="entry name" value="HATPASE"/>
</dbReference>
<dbReference type="SFLD" id="SFLDS00003">
    <property type="entry name" value="Haloacid_Dehalogenase"/>
    <property type="match status" value="1"/>
</dbReference>
<comment type="similarity">
    <text evidence="13">Belongs to the cation transport ATPase (P-type) (TC 3.A.3) family.</text>
</comment>
<comment type="caution">
    <text evidence="13">Lacks conserved residue(s) required for the propagation of feature annotation.</text>
</comment>
<dbReference type="PANTHER" id="PTHR42861">
    <property type="entry name" value="CALCIUM-TRANSPORTING ATPASE"/>
    <property type="match status" value="1"/>
</dbReference>
<evidence type="ECO:0000256" key="10">
    <source>
        <dbReference type="ARBA" id="ARBA00023065"/>
    </source>
</evidence>
<evidence type="ECO:0000256" key="2">
    <source>
        <dbReference type="ARBA" id="ARBA00022448"/>
    </source>
</evidence>
<evidence type="ECO:0000259" key="14">
    <source>
        <dbReference type="SMART" id="SM00831"/>
    </source>
</evidence>
<dbReference type="GO" id="GO:0016020">
    <property type="term" value="C:membrane"/>
    <property type="evidence" value="ECO:0007669"/>
    <property type="project" value="UniProtKB-SubCell"/>
</dbReference>
<dbReference type="NCBIfam" id="TIGR01522">
    <property type="entry name" value="ATPase-IIA2_Ca"/>
    <property type="match status" value="1"/>
</dbReference>
<keyword evidence="16" id="KW-1185">Reference proteome</keyword>
<dbReference type="SUPFAM" id="SSF81653">
    <property type="entry name" value="Calcium ATPase, transduction domain A"/>
    <property type="match status" value="1"/>
</dbReference>
<dbReference type="Proteomes" id="UP000007879">
    <property type="component" value="Unassembled WGS sequence"/>
</dbReference>
<feature type="transmembrane region" description="Helical" evidence="13">
    <location>
        <begin position="276"/>
        <end position="305"/>
    </location>
</feature>
<evidence type="ECO:0000256" key="6">
    <source>
        <dbReference type="ARBA" id="ARBA00022837"/>
    </source>
</evidence>
<evidence type="ECO:0000256" key="8">
    <source>
        <dbReference type="ARBA" id="ARBA00022967"/>
    </source>
</evidence>
<comment type="subcellular location">
    <subcellularLocation>
        <location evidence="1">Endomembrane system</location>
        <topology evidence="1">Multi-pass membrane protein</topology>
    </subcellularLocation>
    <subcellularLocation>
        <location evidence="13">Membrane</location>
        <topology evidence="13">Multi-pass membrane protein</topology>
    </subcellularLocation>
</comment>
<dbReference type="PRINTS" id="PR00119">
    <property type="entry name" value="CATATPASE"/>
</dbReference>
<dbReference type="GO" id="GO:0005388">
    <property type="term" value="F:P-type calcium transporter activity"/>
    <property type="evidence" value="ECO:0007669"/>
    <property type="project" value="UniProtKB-EC"/>
</dbReference>
<evidence type="ECO:0000256" key="4">
    <source>
        <dbReference type="ARBA" id="ARBA00022692"/>
    </source>
</evidence>
<dbReference type="GO" id="GO:0005737">
    <property type="term" value="C:cytoplasm"/>
    <property type="evidence" value="ECO:0007669"/>
    <property type="project" value="UniProtKB-ARBA"/>
</dbReference>
<feature type="transmembrane region" description="Helical" evidence="13">
    <location>
        <begin position="786"/>
        <end position="803"/>
    </location>
</feature>
<dbReference type="eggNOG" id="KOG0202">
    <property type="taxonomic scope" value="Eukaryota"/>
</dbReference>
<keyword evidence="9 13" id="KW-1133">Transmembrane helix</keyword>
<dbReference type="GO" id="GO:0012505">
    <property type="term" value="C:endomembrane system"/>
    <property type="evidence" value="ECO:0007669"/>
    <property type="project" value="UniProtKB-SubCell"/>
</dbReference>
<dbReference type="InterPro" id="IPR001757">
    <property type="entry name" value="P_typ_ATPase"/>
</dbReference>
<dbReference type="Pfam" id="PF00689">
    <property type="entry name" value="Cation_ATPase_C"/>
    <property type="match status" value="1"/>
</dbReference>
<dbReference type="Gene3D" id="2.70.150.10">
    <property type="entry name" value="Calcium-transporting ATPase, cytoplasmic transduction domain A"/>
    <property type="match status" value="1"/>
</dbReference>
<dbReference type="InterPro" id="IPR023214">
    <property type="entry name" value="HAD_sf"/>
</dbReference>
<dbReference type="SFLD" id="SFLDG00002">
    <property type="entry name" value="C1.7:_P-type_atpase_like"/>
    <property type="match status" value="1"/>
</dbReference>
<dbReference type="FunFam" id="2.70.150.10:FF:000008">
    <property type="entry name" value="Calcium-transporting ATPase"/>
    <property type="match status" value="1"/>
</dbReference>
<reference evidence="16" key="1">
    <citation type="journal article" date="2010" name="Nature">
        <title>The Amphimedon queenslandica genome and the evolution of animal complexity.</title>
        <authorList>
            <person name="Srivastava M."/>
            <person name="Simakov O."/>
            <person name="Chapman J."/>
            <person name="Fahey B."/>
            <person name="Gauthier M.E."/>
            <person name="Mitros T."/>
            <person name="Richards G.S."/>
            <person name="Conaco C."/>
            <person name="Dacre M."/>
            <person name="Hellsten U."/>
            <person name="Larroux C."/>
            <person name="Putnam N.H."/>
            <person name="Stanke M."/>
            <person name="Adamska M."/>
            <person name="Darling A."/>
            <person name="Degnan S.M."/>
            <person name="Oakley T.H."/>
            <person name="Plachetzki D.C."/>
            <person name="Zhai Y."/>
            <person name="Adamski M."/>
            <person name="Calcino A."/>
            <person name="Cummins S.F."/>
            <person name="Goodstein D.M."/>
            <person name="Harris C."/>
            <person name="Jackson D.J."/>
            <person name="Leys S.P."/>
            <person name="Shu S."/>
            <person name="Woodcroft B.J."/>
            <person name="Vervoort M."/>
            <person name="Kosik K.S."/>
            <person name="Manning G."/>
            <person name="Degnan B.M."/>
            <person name="Rokhsar D.S."/>
        </authorList>
    </citation>
    <scope>NUCLEOTIDE SEQUENCE [LARGE SCALE GENOMIC DNA]</scope>
</reference>
<keyword evidence="7 13" id="KW-0067">ATP-binding</keyword>
<feature type="domain" description="Cation-transporting P-type ATPase N-terminal" evidence="14">
    <location>
        <begin position="12"/>
        <end position="84"/>
    </location>
</feature>
<keyword evidence="10 13" id="KW-0406">Ion transport</keyword>
<dbReference type="Pfam" id="PF00690">
    <property type="entry name" value="Cation_ATPase_N"/>
    <property type="match status" value="1"/>
</dbReference>
<dbReference type="NCBIfam" id="TIGR01494">
    <property type="entry name" value="ATPase_P-type"/>
    <property type="match status" value="2"/>
</dbReference>
<dbReference type="GO" id="GO:0005524">
    <property type="term" value="F:ATP binding"/>
    <property type="evidence" value="ECO:0007669"/>
    <property type="project" value="UniProtKB-KW"/>
</dbReference>
<dbReference type="InterPro" id="IPR006068">
    <property type="entry name" value="ATPase_P-typ_cation-transptr_C"/>
</dbReference>
<dbReference type="InterPro" id="IPR044492">
    <property type="entry name" value="P_typ_ATPase_HD_dom"/>
</dbReference>
<sequence length="900" mass="99035">MVDTTMSVKEAALMQIPDLLSRLGTSRETGLSDTDVELRRRQYGLNEMQIHEEEPLLVKYIGQFKDPMILLLLASALISLITREFDDALSITVAILIVVTVGFVQEYRSEKSLQALTQLIPPKCNCIRNGVMQEMLARYLVPGDIVYISVGDRVPADIRLIESVELEIDESSFTGETTHFQKQSQVIEDPDSLLLNNISFMGTFVCSGHGKGVVVSVGENSEFGQVFKMMQSEEAPKTPLQKSMDSLGKQLSFYSLCIIGCILLVGWIQGRNILNIFTIGVSLAVAAIPEGLPIVVTVTLALGVIRMANKNAIVKKLPVVETLGCVDVICSDKTGTLTQNKMEVTQIYTDRRRSAQVLDDDVVCEGESVTCDAHKDIFETIEIGCICNNAQFRDNTFKGQPTETALLSLGSKLNLFNLRDEFHRVDERSFSSEQKWMAVHVQRKCPMIDNDNEGVWFMKGALSVVLRHCTVIGQNHAPFTTKEKAHFEGVSAEMGHQGLRVIAFARGRSLMGMRFIGLMGLCDLPRVGVASAVSELMRGGVEVKMITGDALETAVSIAESLGIYTPGSLSLSGAELDQLGSSPEELASSVDRTSVFYRVTPKHKVTIVKALQHKNRIVGMTGDGTNDAVALKRAEIGIAMGTAGTDVCKEAADMILTDDNFSTILSAVEEGKGIYYNIRNFVRFQLSTSVAALSLVSLSTLFGLPNPLNAMQILWINIIMDGPPAQSLGVEPVDRDVMKQPPRKASDQMISFSLLARVLISAVIILLGTFWIFWREFQDEIVTPRDTTMTFTCFVLFDMFNALSCRSMTKSVVSLGLFSNRALSYSIGGCLLCQLLVIYFGPLQSIFQTESLSFSDIMLLLCLCSSVLIVDEVYKACYRRWGSSIKSQIHASRTSRVQVV</sequence>
<dbReference type="InterPro" id="IPR008250">
    <property type="entry name" value="ATPase_P-typ_transduc_dom_A_sf"/>
</dbReference>
<organism evidence="15">
    <name type="scientific">Amphimedon queenslandica</name>
    <name type="common">Sponge</name>
    <dbReference type="NCBI Taxonomy" id="400682"/>
    <lineage>
        <taxon>Eukaryota</taxon>
        <taxon>Metazoa</taxon>
        <taxon>Porifera</taxon>
        <taxon>Demospongiae</taxon>
        <taxon>Heteroscleromorpha</taxon>
        <taxon>Haplosclerida</taxon>
        <taxon>Niphatidae</taxon>
        <taxon>Amphimedon</taxon>
    </lineage>
</organism>
<dbReference type="EnsemblMetazoa" id="Aqu2.1.44227_001">
    <property type="protein sequence ID" value="Aqu2.1.44227_001"/>
    <property type="gene ID" value="Aqu2.1.44227"/>
</dbReference>
<dbReference type="GO" id="GO:0016887">
    <property type="term" value="F:ATP hydrolysis activity"/>
    <property type="evidence" value="ECO:0007669"/>
    <property type="project" value="InterPro"/>
</dbReference>
<dbReference type="SUPFAM" id="SSF81660">
    <property type="entry name" value="Metal cation-transporting ATPase, ATP-binding domain N"/>
    <property type="match status" value="1"/>
</dbReference>
<keyword evidence="2 13" id="KW-0813">Transport</keyword>
<gene>
    <name evidence="15" type="primary">100638538</name>
</gene>
<evidence type="ECO:0000313" key="16">
    <source>
        <dbReference type="Proteomes" id="UP000007879"/>
    </source>
</evidence>
<proteinExistence type="inferred from homology"/>
<dbReference type="InterPro" id="IPR059000">
    <property type="entry name" value="ATPase_P-type_domA"/>
</dbReference>
<evidence type="ECO:0000256" key="7">
    <source>
        <dbReference type="ARBA" id="ARBA00022840"/>
    </source>
</evidence>
<evidence type="ECO:0000256" key="5">
    <source>
        <dbReference type="ARBA" id="ARBA00022741"/>
    </source>
</evidence>
<accession>A0A1X7VV65</accession>
<keyword evidence="3 13" id="KW-0109">Calcium transport</keyword>
<dbReference type="InterPro" id="IPR023298">
    <property type="entry name" value="ATPase_P-typ_TM_dom_sf"/>
</dbReference>
<feature type="transmembrane region" description="Helical" evidence="13">
    <location>
        <begin position="823"/>
        <end position="840"/>
    </location>
</feature>
<dbReference type="Pfam" id="PF08282">
    <property type="entry name" value="Hydrolase_3"/>
    <property type="match status" value="1"/>
</dbReference>
<dbReference type="SFLD" id="SFLDF00027">
    <property type="entry name" value="p-type_atpase"/>
    <property type="match status" value="1"/>
</dbReference>
<dbReference type="SUPFAM" id="SSF81665">
    <property type="entry name" value="Calcium ATPase, transmembrane domain M"/>
    <property type="match status" value="1"/>
</dbReference>
<evidence type="ECO:0000313" key="15">
    <source>
        <dbReference type="EnsemblMetazoa" id="Aqu2.1.44227_001"/>
    </source>
</evidence>
<dbReference type="Pfam" id="PF00122">
    <property type="entry name" value="E1-E2_ATPase"/>
    <property type="match status" value="1"/>
</dbReference>
<dbReference type="Gene3D" id="3.40.50.1000">
    <property type="entry name" value="HAD superfamily/HAD-like"/>
    <property type="match status" value="1"/>
</dbReference>
<evidence type="ECO:0000256" key="9">
    <source>
        <dbReference type="ARBA" id="ARBA00022989"/>
    </source>
</evidence>
<dbReference type="STRING" id="400682.A0A1X7VV65"/>
<dbReference type="InterPro" id="IPR023299">
    <property type="entry name" value="ATPase_P-typ_cyto_dom_N"/>
</dbReference>
<keyword evidence="6 13" id="KW-0106">Calcium</keyword>
<dbReference type="PROSITE" id="PS00154">
    <property type="entry name" value="ATPASE_E1_E2"/>
    <property type="match status" value="1"/>
</dbReference>
<dbReference type="Gene3D" id="3.40.1110.10">
    <property type="entry name" value="Calcium-transporting ATPase, cytoplasmic domain N"/>
    <property type="match status" value="1"/>
</dbReference>
<dbReference type="Gene3D" id="1.20.1110.10">
    <property type="entry name" value="Calcium-transporting ATPase, transmembrane domain"/>
    <property type="match status" value="1"/>
</dbReference>
<dbReference type="FunFam" id="3.40.50.1000:FF:000001">
    <property type="entry name" value="Phospholipid-transporting ATPase IC"/>
    <property type="match status" value="1"/>
</dbReference>
<dbReference type="OMA" id="KMHACET"/>
<dbReference type="InterPro" id="IPR018303">
    <property type="entry name" value="ATPase_P-typ_P_site"/>
</dbReference>
<keyword evidence="8" id="KW-1278">Translocase</keyword>
<dbReference type="InterPro" id="IPR004014">
    <property type="entry name" value="ATPase_P-typ_cation-transptr_N"/>
</dbReference>
<dbReference type="SUPFAM" id="SSF56784">
    <property type="entry name" value="HAD-like"/>
    <property type="match status" value="1"/>
</dbReference>
<evidence type="ECO:0000256" key="12">
    <source>
        <dbReference type="ARBA" id="ARBA00047330"/>
    </source>
</evidence>
<feature type="transmembrane region" description="Helical" evidence="13">
    <location>
        <begin position="754"/>
        <end position="774"/>
    </location>
</feature>